<dbReference type="KEGG" id="paun:MJA45_22535"/>
<gene>
    <name evidence="1" type="ORF">MJA45_22535</name>
</gene>
<accession>A0AA96LB49</accession>
<dbReference type="RefSeq" id="WP_315604146.1">
    <property type="nucleotide sequence ID" value="NZ_CP130318.1"/>
</dbReference>
<name>A0AA96LB49_9BACL</name>
<reference evidence="1 2" key="1">
    <citation type="submission" date="2022-02" db="EMBL/GenBank/DDBJ databases">
        <title>Paenibacillus sp. MBLB1776 Whole Genome Shotgun Sequencing.</title>
        <authorList>
            <person name="Hwang C.Y."/>
            <person name="Cho E.-S."/>
            <person name="Seo M.-J."/>
        </authorList>
    </citation>
    <scope>NUCLEOTIDE SEQUENCE [LARGE SCALE GENOMIC DNA]</scope>
    <source>
        <strain evidence="1 2">MBLB1776</strain>
    </source>
</reference>
<evidence type="ECO:0000313" key="1">
    <source>
        <dbReference type="EMBL" id="WNQ10372.1"/>
    </source>
</evidence>
<evidence type="ECO:0000313" key="2">
    <source>
        <dbReference type="Proteomes" id="UP001305702"/>
    </source>
</evidence>
<dbReference type="AlphaFoldDB" id="A0AA96LB49"/>
<proteinExistence type="predicted"/>
<organism evidence="1 2">
    <name type="scientific">Paenibacillus aurantius</name>
    <dbReference type="NCBI Taxonomy" id="2918900"/>
    <lineage>
        <taxon>Bacteria</taxon>
        <taxon>Bacillati</taxon>
        <taxon>Bacillota</taxon>
        <taxon>Bacilli</taxon>
        <taxon>Bacillales</taxon>
        <taxon>Paenibacillaceae</taxon>
        <taxon>Paenibacillus</taxon>
    </lineage>
</organism>
<sequence length="313" mass="34877">MNRSSSPIERIAERLGIPGLLDRLTDSLSPSDLNTLLLELFRRKTRRSSPGDLLKRYDANRFVQPAGADPIALRRLELDCLELAARYDYLPVELSPVTPLGTCSLVASADQNKVLSALRGTEVVADATNTLALHISSLLKSGRIDNREAFVRFSAVHRHVRTQFWNNAAGMLPHFPLFAMVTSGKDKGSCSFETEAFQEHIDLYRELFQALGADHFQIVLIPRGGYKESDGLMPKLIASQEGRPYDLSVREDPEPNSYYRGIQFKVEVRLHGEVLTIGDGGLVDWSQQLLSNRKERMLISGIGLEPLIPKPPA</sequence>
<protein>
    <submittedName>
        <fullName evidence="1">Uncharacterized protein</fullName>
    </submittedName>
</protein>
<keyword evidence="2" id="KW-1185">Reference proteome</keyword>
<dbReference type="EMBL" id="CP130318">
    <property type="protein sequence ID" value="WNQ10372.1"/>
    <property type="molecule type" value="Genomic_DNA"/>
</dbReference>
<dbReference type="Proteomes" id="UP001305702">
    <property type="component" value="Chromosome"/>
</dbReference>